<organism evidence="3 4">
    <name type="scientific">Platanthera zijinensis</name>
    <dbReference type="NCBI Taxonomy" id="2320716"/>
    <lineage>
        <taxon>Eukaryota</taxon>
        <taxon>Viridiplantae</taxon>
        <taxon>Streptophyta</taxon>
        <taxon>Embryophyta</taxon>
        <taxon>Tracheophyta</taxon>
        <taxon>Spermatophyta</taxon>
        <taxon>Magnoliopsida</taxon>
        <taxon>Liliopsida</taxon>
        <taxon>Asparagales</taxon>
        <taxon>Orchidaceae</taxon>
        <taxon>Orchidoideae</taxon>
        <taxon>Orchideae</taxon>
        <taxon>Orchidinae</taxon>
        <taxon>Platanthera</taxon>
    </lineage>
</organism>
<dbReference type="InterPro" id="IPR000313">
    <property type="entry name" value="PWWP_dom"/>
</dbReference>
<sequence>MEESTGGDGVGIGVDCGVGTIVWVRRRNGSWWPGRILGSDELSASHLMSPRSGTPVKLLGREDASVDWYNLEKSKRVKAFRCGEFDACIERAEASQGAPIKKREKYARREDAILHALELEKKQLVPQQQKLCTTTYFTSNKTSGSHKSEPANFYSPEPYVRHDENGCHRSLSTHKPRNILTKIDYSHVEENLIDSSANKRKINKQFRWQDDNSEAIPRMRGLQDFGLRTVQSKRKSSQIVNWQNSLKPLVNHVEMLSGSGCTLDDVVHASSNQNSMAVKRKRSQSRVIEESLVKKRDRRRPLIQVLQSSAKLAPDLLQCNDVSISVPGEKEYMNAACKAKRSKCVYFPHNSEDHPDLDGHDSERRPVLENQFGASTCVGSPVDLVEEYVSSGLVEANDSDSSEADYLEHDMGVIATMLTDAADVLLPGSNDWELPEFQIPDQFRGLNDDEIPNSRTLFQSHEHIPDASAEVGVSKWHMKGKRNTRNIGKRLPDAVDGKIYSSENCNGSVNTERAELPNQRALRWGMLPNKESSHTYDDGDLFDNDLAHDQLNAFVDWRNSAPRQIEDDEEKTNNDSDNNSTALTPSMPNSSFWEEPPGHFDPAYELEPLLVDIDLKVEATYQGEHVPLVSLMSRLNGKAIIGHPIQVELLESGSTGHLVSKHDFVAGDTSGRPPVWRTARRTAMQRVPRLNPSTAAAEDEDPGELRHPSLSKKCGSRARSRKFHKKSSRRLSLSSQKTRTLSSLATNYKLDGGSNSILEGLIKPTEGSAPLVACIPMKVVFSRLLEAVGKPSLAIAHRVRPSSPAVGDPS</sequence>
<proteinExistence type="predicted"/>
<feature type="region of interest" description="Disordered" evidence="1">
    <location>
        <begin position="684"/>
        <end position="737"/>
    </location>
</feature>
<feature type="compositionally biased region" description="Basic residues" evidence="1">
    <location>
        <begin position="714"/>
        <end position="729"/>
    </location>
</feature>
<dbReference type="Gene3D" id="2.30.30.140">
    <property type="match status" value="1"/>
</dbReference>
<feature type="region of interest" description="Disordered" evidence="1">
    <location>
        <begin position="564"/>
        <end position="596"/>
    </location>
</feature>
<comment type="caution">
    <text evidence="3">The sequence shown here is derived from an EMBL/GenBank/DDBJ whole genome shotgun (WGS) entry which is preliminary data.</text>
</comment>
<feature type="domain" description="PWWP" evidence="2">
    <location>
        <begin position="18"/>
        <end position="73"/>
    </location>
</feature>
<dbReference type="PANTHER" id="PTHR33697">
    <property type="entry name" value="T17B22.17 PROTEIN-RELATED"/>
    <property type="match status" value="1"/>
</dbReference>
<accession>A0AAP0C0H0</accession>
<dbReference type="InterPro" id="IPR044679">
    <property type="entry name" value="PWWP2-like"/>
</dbReference>
<dbReference type="AlphaFoldDB" id="A0AAP0C0H0"/>
<dbReference type="PROSITE" id="PS50812">
    <property type="entry name" value="PWWP"/>
    <property type="match status" value="1"/>
</dbReference>
<dbReference type="CDD" id="cd05162">
    <property type="entry name" value="PWWP"/>
    <property type="match status" value="1"/>
</dbReference>
<evidence type="ECO:0000256" key="1">
    <source>
        <dbReference type="SAM" id="MobiDB-lite"/>
    </source>
</evidence>
<feature type="compositionally biased region" description="Polar residues" evidence="1">
    <location>
        <begin position="575"/>
        <end position="592"/>
    </location>
</feature>
<evidence type="ECO:0000259" key="2">
    <source>
        <dbReference type="PROSITE" id="PS50812"/>
    </source>
</evidence>
<dbReference type="Pfam" id="PF00855">
    <property type="entry name" value="PWWP"/>
    <property type="match status" value="1"/>
</dbReference>
<evidence type="ECO:0000313" key="4">
    <source>
        <dbReference type="Proteomes" id="UP001418222"/>
    </source>
</evidence>
<dbReference type="Proteomes" id="UP001418222">
    <property type="component" value="Unassembled WGS sequence"/>
</dbReference>
<evidence type="ECO:0000313" key="3">
    <source>
        <dbReference type="EMBL" id="KAK8957126.1"/>
    </source>
</evidence>
<dbReference type="PANTHER" id="PTHR33697:SF2">
    <property type="entry name" value="T17B22.17 PROTEIN"/>
    <property type="match status" value="1"/>
</dbReference>
<dbReference type="SUPFAM" id="SSF63748">
    <property type="entry name" value="Tudor/PWWP/MBT"/>
    <property type="match status" value="1"/>
</dbReference>
<protein>
    <recommendedName>
        <fullName evidence="2">PWWP domain-containing protein</fullName>
    </recommendedName>
</protein>
<reference evidence="3 4" key="1">
    <citation type="journal article" date="2022" name="Nat. Plants">
        <title>Genomes of leafy and leafless Platanthera orchids illuminate the evolution of mycoheterotrophy.</title>
        <authorList>
            <person name="Li M.H."/>
            <person name="Liu K.W."/>
            <person name="Li Z."/>
            <person name="Lu H.C."/>
            <person name="Ye Q.L."/>
            <person name="Zhang D."/>
            <person name="Wang J.Y."/>
            <person name="Li Y.F."/>
            <person name="Zhong Z.M."/>
            <person name="Liu X."/>
            <person name="Yu X."/>
            <person name="Liu D.K."/>
            <person name="Tu X.D."/>
            <person name="Liu B."/>
            <person name="Hao Y."/>
            <person name="Liao X.Y."/>
            <person name="Jiang Y.T."/>
            <person name="Sun W.H."/>
            <person name="Chen J."/>
            <person name="Chen Y.Q."/>
            <person name="Ai Y."/>
            <person name="Zhai J.W."/>
            <person name="Wu S.S."/>
            <person name="Zhou Z."/>
            <person name="Hsiao Y.Y."/>
            <person name="Wu W.L."/>
            <person name="Chen Y.Y."/>
            <person name="Lin Y.F."/>
            <person name="Hsu J.L."/>
            <person name="Li C.Y."/>
            <person name="Wang Z.W."/>
            <person name="Zhao X."/>
            <person name="Zhong W.Y."/>
            <person name="Ma X.K."/>
            <person name="Ma L."/>
            <person name="Huang J."/>
            <person name="Chen G.Z."/>
            <person name="Huang M.Z."/>
            <person name="Huang L."/>
            <person name="Peng D.H."/>
            <person name="Luo Y.B."/>
            <person name="Zou S.Q."/>
            <person name="Chen S.P."/>
            <person name="Lan S."/>
            <person name="Tsai W.C."/>
            <person name="Van de Peer Y."/>
            <person name="Liu Z.J."/>
        </authorList>
    </citation>
    <scope>NUCLEOTIDE SEQUENCE [LARGE SCALE GENOMIC DNA]</scope>
    <source>
        <strain evidence="3">Lor287</strain>
    </source>
</reference>
<dbReference type="EMBL" id="JBBWWQ010000001">
    <property type="protein sequence ID" value="KAK8957126.1"/>
    <property type="molecule type" value="Genomic_DNA"/>
</dbReference>
<name>A0AAP0C0H0_9ASPA</name>
<keyword evidence="4" id="KW-1185">Reference proteome</keyword>
<gene>
    <name evidence="3" type="ORF">KSP39_PZI000028</name>
</gene>